<dbReference type="AlphaFoldDB" id="A0A813ECT5"/>
<accession>A0A813ECT5</accession>
<reference evidence="1" key="1">
    <citation type="submission" date="2021-02" db="EMBL/GenBank/DDBJ databases">
        <authorList>
            <person name="Dougan E. K."/>
            <person name="Rhodes N."/>
            <person name="Thang M."/>
            <person name="Chan C."/>
        </authorList>
    </citation>
    <scope>NUCLEOTIDE SEQUENCE</scope>
</reference>
<dbReference type="Proteomes" id="UP000654075">
    <property type="component" value="Unassembled WGS sequence"/>
</dbReference>
<evidence type="ECO:0000313" key="2">
    <source>
        <dbReference type="Proteomes" id="UP000654075"/>
    </source>
</evidence>
<proteinExistence type="predicted"/>
<keyword evidence="2" id="KW-1185">Reference proteome</keyword>
<dbReference type="PANTHER" id="PTHR40280">
    <property type="entry name" value="BLR6907 PROTEIN"/>
    <property type="match status" value="1"/>
</dbReference>
<evidence type="ECO:0000313" key="1">
    <source>
        <dbReference type="EMBL" id="CAE8598086.1"/>
    </source>
</evidence>
<dbReference type="OrthoDB" id="410751at2759"/>
<comment type="caution">
    <text evidence="1">The sequence shown here is derived from an EMBL/GenBank/DDBJ whole genome shotgun (WGS) entry which is preliminary data.</text>
</comment>
<dbReference type="PANTHER" id="PTHR40280:SF1">
    <property type="entry name" value="VOC DOMAIN-CONTAINING PROTEIN"/>
    <property type="match status" value="1"/>
</dbReference>
<evidence type="ECO:0008006" key="3">
    <source>
        <dbReference type="Google" id="ProtNLM"/>
    </source>
</evidence>
<sequence>MSASDRAPLPELDLLEARARGRRTSLVSLEHLNVNVPSWSADCEAFWFQGLGFARDSRAATICGNVNNAGGTMKGLVWANAGLQQVHMPVGEPEPYASQCPPGVMGLAYADVTALKNSLTASGVPFSELPSQAEEEEEGLLTESGLAPAQIELSSPTGVRLRVHRITAGTLGWLTPNGWQDPVVAAEQGVGLPGDRPSLCLGIPYIRLLCPASTAAGLCRLYAAVFGTEATLCTGGSGVECWVPIGAHQWLVYEEVPTGQAVPYDGYHVAIYINGFVEAYRQAQSLGLVWNNPRFPHLRYDSLDEAVGHSEFRILRLVDPANGQELISMEHEVRALSHPGFSYSLPKSSLKQQ</sequence>
<protein>
    <recommendedName>
        <fullName evidence="3">VOC domain-containing protein</fullName>
    </recommendedName>
</protein>
<name>A0A813ECT5_POLGL</name>
<dbReference type="OMA" id="VTCPWGN"/>
<gene>
    <name evidence="1" type="ORF">PGLA1383_LOCUS16500</name>
</gene>
<dbReference type="EMBL" id="CAJNNV010010019">
    <property type="protein sequence ID" value="CAE8598086.1"/>
    <property type="molecule type" value="Genomic_DNA"/>
</dbReference>
<organism evidence="1 2">
    <name type="scientific">Polarella glacialis</name>
    <name type="common">Dinoflagellate</name>
    <dbReference type="NCBI Taxonomy" id="89957"/>
    <lineage>
        <taxon>Eukaryota</taxon>
        <taxon>Sar</taxon>
        <taxon>Alveolata</taxon>
        <taxon>Dinophyceae</taxon>
        <taxon>Suessiales</taxon>
        <taxon>Suessiaceae</taxon>
        <taxon>Polarella</taxon>
    </lineage>
</organism>